<dbReference type="Proteomes" id="UP001239111">
    <property type="component" value="Chromosome 2"/>
</dbReference>
<protein>
    <submittedName>
        <fullName evidence="1">Uncharacterized protein</fullName>
    </submittedName>
</protein>
<reference evidence="1" key="1">
    <citation type="submission" date="2023-04" db="EMBL/GenBank/DDBJ databases">
        <title>A chromosome-level genome assembly of the parasitoid wasp Eretmocerus hayati.</title>
        <authorList>
            <person name="Zhong Y."/>
            <person name="Liu S."/>
            <person name="Liu Y."/>
        </authorList>
    </citation>
    <scope>NUCLEOTIDE SEQUENCE</scope>
    <source>
        <strain evidence="1">ZJU_SS_LIU_2023</strain>
    </source>
</reference>
<name>A0ACC2NXH6_9HYME</name>
<proteinExistence type="predicted"/>
<sequence length="270" mass="30560">MFQFWFEDMMEMGKVLEENYASQPQNFLNEVDDESLEENCDGRETFEDNEDDDDGEDDEDNGNSEADEDAEDEEIEENEDDEESNEDEDDDESNKDDEADETHEDVDKNGSGNKKGGKSEKIAAKSIPSVNTCGTESSKQNMRMMKQPIKIERDEDAAKLDKLNKSREKLRRERMHPYRKPKVPAKNASPNGGAVTHPKSVSNPAQPLLDIHTFVKRQGSEAPCLRPCILKSIINRISVESAEKFLSCDEFRVSAEAQALAKKLLILNFC</sequence>
<organism evidence="1 2">
    <name type="scientific">Eretmocerus hayati</name>
    <dbReference type="NCBI Taxonomy" id="131215"/>
    <lineage>
        <taxon>Eukaryota</taxon>
        <taxon>Metazoa</taxon>
        <taxon>Ecdysozoa</taxon>
        <taxon>Arthropoda</taxon>
        <taxon>Hexapoda</taxon>
        <taxon>Insecta</taxon>
        <taxon>Pterygota</taxon>
        <taxon>Neoptera</taxon>
        <taxon>Endopterygota</taxon>
        <taxon>Hymenoptera</taxon>
        <taxon>Apocrita</taxon>
        <taxon>Proctotrupomorpha</taxon>
        <taxon>Chalcidoidea</taxon>
        <taxon>Aphelinidae</taxon>
        <taxon>Aphelininae</taxon>
        <taxon>Eretmocerus</taxon>
    </lineage>
</organism>
<keyword evidence="2" id="KW-1185">Reference proteome</keyword>
<accession>A0ACC2NXH6</accession>
<comment type="caution">
    <text evidence="1">The sequence shown here is derived from an EMBL/GenBank/DDBJ whole genome shotgun (WGS) entry which is preliminary data.</text>
</comment>
<gene>
    <name evidence="1" type="ORF">QAD02_011709</name>
</gene>
<dbReference type="EMBL" id="CM056742">
    <property type="protein sequence ID" value="KAJ8675923.1"/>
    <property type="molecule type" value="Genomic_DNA"/>
</dbReference>
<evidence type="ECO:0000313" key="2">
    <source>
        <dbReference type="Proteomes" id="UP001239111"/>
    </source>
</evidence>
<evidence type="ECO:0000313" key="1">
    <source>
        <dbReference type="EMBL" id="KAJ8675923.1"/>
    </source>
</evidence>